<dbReference type="InterPro" id="IPR006094">
    <property type="entry name" value="Oxid_FAD_bind_N"/>
</dbReference>
<dbReference type="InterPro" id="IPR016169">
    <property type="entry name" value="FAD-bd_PCMH_sub2"/>
</dbReference>
<dbReference type="SUPFAM" id="SSF55103">
    <property type="entry name" value="FAD-linked oxidases, C-terminal domain"/>
    <property type="match status" value="1"/>
</dbReference>
<dbReference type="Gene3D" id="1.10.45.10">
    <property type="entry name" value="Vanillyl-alcohol Oxidase, Chain A, domain 4"/>
    <property type="match status" value="1"/>
</dbReference>
<dbReference type="PANTHER" id="PTHR43716">
    <property type="entry name" value="D-2-HYDROXYGLUTARATE DEHYDROGENASE, MITOCHONDRIAL"/>
    <property type="match status" value="1"/>
</dbReference>
<dbReference type="InterPro" id="IPR004113">
    <property type="entry name" value="FAD-bd_oxidored_4_C"/>
</dbReference>
<reference evidence="6 7" key="1">
    <citation type="submission" date="2019-07" db="EMBL/GenBank/DDBJ databases">
        <title>Genome sequencing of lignin-degrading bacterial isolates.</title>
        <authorList>
            <person name="Gladden J."/>
        </authorList>
    </citation>
    <scope>NUCLEOTIDE SEQUENCE [LARGE SCALE GENOMIC DNA]</scope>
    <source>
        <strain evidence="6 7">J11</strain>
    </source>
</reference>
<evidence type="ECO:0000256" key="4">
    <source>
        <dbReference type="ARBA" id="ARBA00022827"/>
    </source>
</evidence>
<evidence type="ECO:0000256" key="2">
    <source>
        <dbReference type="ARBA" id="ARBA00008000"/>
    </source>
</evidence>
<dbReference type="Gene3D" id="3.30.465.10">
    <property type="match status" value="1"/>
</dbReference>
<evidence type="ECO:0000259" key="5">
    <source>
        <dbReference type="PROSITE" id="PS51387"/>
    </source>
</evidence>
<dbReference type="FunFam" id="1.10.45.10:FF:000001">
    <property type="entry name" value="D-lactate dehydrogenase mitochondrial"/>
    <property type="match status" value="1"/>
</dbReference>
<dbReference type="InterPro" id="IPR016166">
    <property type="entry name" value="FAD-bd_PCMH"/>
</dbReference>
<keyword evidence="4" id="KW-0274">FAD</keyword>
<dbReference type="PANTHER" id="PTHR43716:SF2">
    <property type="entry name" value="BLL6224 PROTEIN"/>
    <property type="match status" value="1"/>
</dbReference>
<evidence type="ECO:0000256" key="1">
    <source>
        <dbReference type="ARBA" id="ARBA00001974"/>
    </source>
</evidence>
<name>A0A562BTY7_9BURK</name>
<dbReference type="InterPro" id="IPR051264">
    <property type="entry name" value="FAD-oxidored/transferase_4"/>
</dbReference>
<dbReference type="GO" id="GO:0003824">
    <property type="term" value="F:catalytic activity"/>
    <property type="evidence" value="ECO:0007669"/>
    <property type="project" value="InterPro"/>
</dbReference>
<organism evidence="6 7">
    <name type="scientific">Cupriavidus gilardii J11</name>
    <dbReference type="NCBI Taxonomy" id="936133"/>
    <lineage>
        <taxon>Bacteria</taxon>
        <taxon>Pseudomonadati</taxon>
        <taxon>Pseudomonadota</taxon>
        <taxon>Betaproteobacteria</taxon>
        <taxon>Burkholderiales</taxon>
        <taxon>Burkholderiaceae</taxon>
        <taxon>Cupriavidus</taxon>
    </lineage>
</organism>
<sequence>MTAVPSMSDTRSGSFLELCRAALGPTHVLTEAHDKSPYLTDWRRRYSGDALAVLLPSTTEEVAAVVRACHAHRIAIVPQGGNTSLCGGATPVSGRASVVLSLKRLNRIRDIDPLNNTITVEAGVILQQLQQAASEHDRLFPLSLAAEGSCTIGGNLSTNAGGTAVLRYGNARELCLGLEVVTPHGEVWDGLRGLRKDNTGYDLRDLFIGAEGTLGIITAAVMKLYPAPRARVTALAAVQSPRAALSLLSLAQQYAGPALTGFELMSALCLTLVTRHFPQLRYPFAAPYPQAVLLELSDSESEAHGRATFEAMMEAAFEAGIVADAVVAESVQQSRALWNLREHIPLAQVEEGKNIKHDIAVPISRVADFIEATDARLQQAFPGCRMVTFGHLGDGNLHYNVSPPEGVDHDAFLANQDAVNRIVHDSVHRFGGSISAEHGLGQLKREENRRYKSDVELGMMRAIKTALDPQALMNPGKVV</sequence>
<protein>
    <submittedName>
        <fullName evidence="6">FAD/FMN-containing dehydrogenase</fullName>
    </submittedName>
</protein>
<dbReference type="InterPro" id="IPR036318">
    <property type="entry name" value="FAD-bd_PCMH-like_sf"/>
</dbReference>
<dbReference type="Gene3D" id="3.30.70.2190">
    <property type="match status" value="1"/>
</dbReference>
<keyword evidence="3" id="KW-0285">Flavoprotein</keyword>
<dbReference type="Proteomes" id="UP000318141">
    <property type="component" value="Unassembled WGS sequence"/>
</dbReference>
<feature type="domain" description="FAD-binding PCMH-type" evidence="5">
    <location>
        <begin position="46"/>
        <end position="227"/>
    </location>
</feature>
<comment type="caution">
    <text evidence="6">The sequence shown here is derived from an EMBL/GenBank/DDBJ whole genome shotgun (WGS) entry which is preliminary data.</text>
</comment>
<dbReference type="GO" id="GO:0022904">
    <property type="term" value="P:respiratory electron transport chain"/>
    <property type="evidence" value="ECO:0007669"/>
    <property type="project" value="TreeGrafter"/>
</dbReference>
<dbReference type="PROSITE" id="PS51387">
    <property type="entry name" value="FAD_PCMH"/>
    <property type="match status" value="1"/>
</dbReference>
<dbReference type="Gene3D" id="3.30.70.2740">
    <property type="match status" value="1"/>
</dbReference>
<accession>A0A562BTY7</accession>
<dbReference type="InterPro" id="IPR016164">
    <property type="entry name" value="FAD-linked_Oxase-like_C"/>
</dbReference>
<dbReference type="SUPFAM" id="SSF56176">
    <property type="entry name" value="FAD-binding/transporter-associated domain-like"/>
    <property type="match status" value="1"/>
</dbReference>
<dbReference type="InterPro" id="IPR016167">
    <property type="entry name" value="FAD-bd_PCMH_sub1"/>
</dbReference>
<dbReference type="GO" id="GO:0071949">
    <property type="term" value="F:FAD binding"/>
    <property type="evidence" value="ECO:0007669"/>
    <property type="project" value="InterPro"/>
</dbReference>
<dbReference type="Pfam" id="PF02913">
    <property type="entry name" value="FAD-oxidase_C"/>
    <property type="match status" value="1"/>
</dbReference>
<comment type="cofactor">
    <cofactor evidence="1">
        <name>FAD</name>
        <dbReference type="ChEBI" id="CHEBI:57692"/>
    </cofactor>
</comment>
<evidence type="ECO:0000313" key="7">
    <source>
        <dbReference type="Proteomes" id="UP000318141"/>
    </source>
</evidence>
<evidence type="ECO:0000313" key="6">
    <source>
        <dbReference type="EMBL" id="TWG88260.1"/>
    </source>
</evidence>
<gene>
    <name evidence="6" type="ORF">L602_001300000170</name>
</gene>
<evidence type="ECO:0000256" key="3">
    <source>
        <dbReference type="ARBA" id="ARBA00022630"/>
    </source>
</evidence>
<comment type="similarity">
    <text evidence="2">Belongs to the FAD-binding oxidoreductase/transferase type 4 family.</text>
</comment>
<dbReference type="AlphaFoldDB" id="A0A562BTY7"/>
<dbReference type="InterPro" id="IPR016171">
    <property type="entry name" value="Vanillyl_alc_oxidase_C-sub2"/>
</dbReference>
<keyword evidence="7" id="KW-1185">Reference proteome</keyword>
<dbReference type="Gene3D" id="3.30.43.10">
    <property type="entry name" value="Uridine Diphospho-n-acetylenolpyruvylglucosamine Reductase, domain 2"/>
    <property type="match status" value="1"/>
</dbReference>
<proteinExistence type="inferred from homology"/>
<dbReference type="Pfam" id="PF01565">
    <property type="entry name" value="FAD_binding_4"/>
    <property type="match status" value="1"/>
</dbReference>
<dbReference type="EMBL" id="VLJN01000005">
    <property type="protein sequence ID" value="TWG88260.1"/>
    <property type="molecule type" value="Genomic_DNA"/>
</dbReference>